<reference evidence="1 2" key="1">
    <citation type="submission" date="2017-06" db="EMBL/GenBank/DDBJ databases">
        <title>Ensifer strains isolated from leguminous trees and herbs display diverse denitrification phenotypes with some acting as strong N2O sinks.</title>
        <authorList>
            <person name="Woliy K."/>
            <person name="Mania D."/>
            <person name="Bakken L.R."/>
            <person name="Frostegard A."/>
        </authorList>
    </citation>
    <scope>NUCLEOTIDE SEQUENCE [LARGE SCALE GENOMIC DNA]</scope>
    <source>
        <strain evidence="1 2">AC50a</strain>
    </source>
</reference>
<evidence type="ECO:0000313" key="2">
    <source>
        <dbReference type="Proteomes" id="UP000231987"/>
    </source>
</evidence>
<proteinExistence type="predicted"/>
<name>A0A2J0YTU3_RHIML</name>
<dbReference type="EMBL" id="NJGD01000028">
    <property type="protein sequence ID" value="PJR09688.1"/>
    <property type="molecule type" value="Genomic_DNA"/>
</dbReference>
<protein>
    <recommendedName>
        <fullName evidence="3">IS6 family transposase</fullName>
    </recommendedName>
</protein>
<comment type="caution">
    <text evidence="1">The sequence shown here is derived from an EMBL/GenBank/DDBJ whole genome shotgun (WGS) entry which is preliminary data.</text>
</comment>
<evidence type="ECO:0008006" key="3">
    <source>
        <dbReference type="Google" id="ProtNLM"/>
    </source>
</evidence>
<organism evidence="1 2">
    <name type="scientific">Rhizobium meliloti</name>
    <name type="common">Ensifer meliloti</name>
    <name type="synonym">Sinorhizobium meliloti</name>
    <dbReference type="NCBI Taxonomy" id="382"/>
    <lineage>
        <taxon>Bacteria</taxon>
        <taxon>Pseudomonadati</taxon>
        <taxon>Pseudomonadota</taxon>
        <taxon>Alphaproteobacteria</taxon>
        <taxon>Hyphomicrobiales</taxon>
        <taxon>Rhizobiaceae</taxon>
        <taxon>Sinorhizobium/Ensifer group</taxon>
        <taxon>Sinorhizobium</taxon>
    </lineage>
</organism>
<dbReference type="Proteomes" id="UP000231987">
    <property type="component" value="Unassembled WGS sequence"/>
</dbReference>
<accession>A0A2J0YTU3</accession>
<evidence type="ECO:0000313" key="1">
    <source>
        <dbReference type="EMBL" id="PJR09688.1"/>
    </source>
</evidence>
<gene>
    <name evidence="1" type="ORF">CEJ86_30660</name>
</gene>
<feature type="non-terminal residue" evidence="1">
    <location>
        <position position="1"/>
    </location>
</feature>
<sequence length="103" mass="11674">PTNEPHDKFLTFFHHLVSTSFRWTPHAKAHSITKGAGKFALTLRKREAVMQRFRSAGALQRFIAVFSAVRNLFIQAGSSRSAADTRRHRRAAFRIWRAAVGLA</sequence>
<dbReference type="AlphaFoldDB" id="A0A2J0YTU3"/>